<organism evidence="2 3">
    <name type="scientific">Penicillium oxalicum (strain 114-2 / CGMCC 5302)</name>
    <name type="common">Penicillium decumbens</name>
    <dbReference type="NCBI Taxonomy" id="933388"/>
    <lineage>
        <taxon>Eukaryota</taxon>
        <taxon>Fungi</taxon>
        <taxon>Dikarya</taxon>
        <taxon>Ascomycota</taxon>
        <taxon>Pezizomycotina</taxon>
        <taxon>Eurotiomycetes</taxon>
        <taxon>Eurotiomycetidae</taxon>
        <taxon>Eurotiales</taxon>
        <taxon>Aspergillaceae</taxon>
        <taxon>Penicillium</taxon>
    </lineage>
</organism>
<evidence type="ECO:0000313" key="3">
    <source>
        <dbReference type="Proteomes" id="UP000019376"/>
    </source>
</evidence>
<dbReference type="Proteomes" id="UP000019376">
    <property type="component" value="Unassembled WGS sequence"/>
</dbReference>
<sequence length="129" mass="14485">MPSDHGGLFVCRVERRTIVRLYQFDHNQRVANVQRSLKYDDTGPLRTNTSSLILDGPRRGPAAKETGPSPRAAVPGASREDVSRRVWAKIIRNQVRSWTLPRQFESIDLDKVEPGVSFCVCKGLQLVPS</sequence>
<accession>S7ZH32</accession>
<reference evidence="2 3" key="1">
    <citation type="journal article" date="2013" name="PLoS ONE">
        <title>Genomic and secretomic analyses reveal unique features of the lignocellulolytic enzyme system of Penicillium decumbens.</title>
        <authorList>
            <person name="Liu G."/>
            <person name="Zhang L."/>
            <person name="Wei X."/>
            <person name="Zou G."/>
            <person name="Qin Y."/>
            <person name="Ma L."/>
            <person name="Li J."/>
            <person name="Zheng H."/>
            <person name="Wang S."/>
            <person name="Wang C."/>
            <person name="Xun L."/>
            <person name="Zhao G.-P."/>
            <person name="Zhou Z."/>
            <person name="Qu Y."/>
        </authorList>
    </citation>
    <scope>NUCLEOTIDE SEQUENCE [LARGE SCALE GENOMIC DNA]</scope>
    <source>
        <strain evidence="3">114-2 / CGMCC 5302</strain>
    </source>
</reference>
<protein>
    <submittedName>
        <fullName evidence="2">Uncharacterized protein</fullName>
    </submittedName>
</protein>
<proteinExistence type="predicted"/>
<feature type="region of interest" description="Disordered" evidence="1">
    <location>
        <begin position="40"/>
        <end position="78"/>
    </location>
</feature>
<gene>
    <name evidence="2" type="ORF">PDE_04930</name>
</gene>
<evidence type="ECO:0000313" key="2">
    <source>
        <dbReference type="EMBL" id="EPS29980.1"/>
    </source>
</evidence>
<dbReference type="AlphaFoldDB" id="S7ZH32"/>
<dbReference type="EMBL" id="KB644412">
    <property type="protein sequence ID" value="EPS29980.1"/>
    <property type="molecule type" value="Genomic_DNA"/>
</dbReference>
<evidence type="ECO:0000256" key="1">
    <source>
        <dbReference type="SAM" id="MobiDB-lite"/>
    </source>
</evidence>
<name>S7ZH32_PENO1</name>
<dbReference type="HOGENOM" id="CLU_1949548_0_0_1"/>
<keyword evidence="3" id="KW-1185">Reference proteome</keyword>